<dbReference type="Proteomes" id="UP000250434">
    <property type="component" value="Chromosome"/>
</dbReference>
<organism evidence="1 2">
    <name type="scientific">Amycolatopsis albispora</name>
    <dbReference type="NCBI Taxonomy" id="1804986"/>
    <lineage>
        <taxon>Bacteria</taxon>
        <taxon>Bacillati</taxon>
        <taxon>Actinomycetota</taxon>
        <taxon>Actinomycetes</taxon>
        <taxon>Pseudonocardiales</taxon>
        <taxon>Pseudonocardiaceae</taxon>
        <taxon>Amycolatopsis</taxon>
    </lineage>
</organism>
<dbReference type="InterPro" id="IPR036390">
    <property type="entry name" value="WH_DNA-bd_sf"/>
</dbReference>
<name>A0A344L6E9_9PSEU</name>
<keyword evidence="2" id="KW-1185">Reference proteome</keyword>
<dbReference type="OrthoDB" id="121143at2"/>
<protein>
    <recommendedName>
        <fullName evidence="3">ASCH domain-containing protein</fullName>
    </recommendedName>
</protein>
<evidence type="ECO:0000313" key="2">
    <source>
        <dbReference type="Proteomes" id="UP000250434"/>
    </source>
</evidence>
<proteinExistence type="predicted"/>
<accession>A0A344L6E9</accession>
<evidence type="ECO:0000313" key="1">
    <source>
        <dbReference type="EMBL" id="AXB43623.1"/>
    </source>
</evidence>
<evidence type="ECO:0008006" key="3">
    <source>
        <dbReference type="Google" id="ProtNLM"/>
    </source>
</evidence>
<sequence>MLIPRATLERVMSGEVTLAFRRWRRPTVRAGGTLRTALGVVAVDSVDPIALTAIPAEDARRAGYENTAELRHFLSRRPEGQVYRIQLRPGGADPRVALRDEVPVGAELAELLDKLNKKDKMSSRGPWTRAFLAEIAARPGVRAAELAERFGLATPVFKADVRKLKELGLTESLPVGYRLSARGQAVLDTRDD</sequence>
<gene>
    <name evidence="1" type="ORF">A4R43_14645</name>
</gene>
<reference evidence="1 2" key="1">
    <citation type="submission" date="2016-04" db="EMBL/GenBank/DDBJ databases">
        <title>Complete genome sequence and analysis of deep-sea sediment isolate, Amycolatopsis sp. WP1.</title>
        <authorList>
            <person name="Wang H."/>
            <person name="Chen S."/>
            <person name="Wu Q."/>
        </authorList>
    </citation>
    <scope>NUCLEOTIDE SEQUENCE [LARGE SCALE GENOMIC DNA]</scope>
    <source>
        <strain evidence="1 2">WP1</strain>
    </source>
</reference>
<dbReference type="SUPFAM" id="SSF46785">
    <property type="entry name" value="Winged helix' DNA-binding domain"/>
    <property type="match status" value="1"/>
</dbReference>
<dbReference type="EMBL" id="CP015163">
    <property type="protein sequence ID" value="AXB43623.1"/>
    <property type="molecule type" value="Genomic_DNA"/>
</dbReference>
<dbReference type="KEGG" id="aab:A4R43_14645"/>
<dbReference type="RefSeq" id="WP_113692862.1">
    <property type="nucleotide sequence ID" value="NZ_CP015163.1"/>
</dbReference>
<dbReference type="AlphaFoldDB" id="A0A344L6E9"/>